<evidence type="ECO:0000259" key="2">
    <source>
        <dbReference type="Pfam" id="PF25387"/>
    </source>
</evidence>
<dbReference type="PaxDb" id="8022-A0A060Z5D6"/>
<feature type="domain" description="ADGRF3/5-like N-terminal" evidence="2">
    <location>
        <begin position="4"/>
        <end position="60"/>
    </location>
</feature>
<organism evidence="3 4">
    <name type="scientific">Oncorhynchus mykiss</name>
    <name type="common">Rainbow trout</name>
    <name type="synonym">Salmo gairdneri</name>
    <dbReference type="NCBI Taxonomy" id="8022"/>
    <lineage>
        <taxon>Eukaryota</taxon>
        <taxon>Metazoa</taxon>
        <taxon>Chordata</taxon>
        <taxon>Craniata</taxon>
        <taxon>Vertebrata</taxon>
        <taxon>Euteleostomi</taxon>
        <taxon>Actinopterygii</taxon>
        <taxon>Neopterygii</taxon>
        <taxon>Teleostei</taxon>
        <taxon>Protacanthopterygii</taxon>
        <taxon>Salmoniformes</taxon>
        <taxon>Salmonidae</taxon>
        <taxon>Salmoninae</taxon>
        <taxon>Oncorhynchus</taxon>
    </lineage>
</organism>
<reference evidence="3" key="2">
    <citation type="submission" date="2014-03" db="EMBL/GenBank/DDBJ databases">
        <authorList>
            <person name="Genoscope - CEA"/>
        </authorList>
    </citation>
    <scope>NUCLEOTIDE SEQUENCE</scope>
</reference>
<evidence type="ECO:0000256" key="1">
    <source>
        <dbReference type="SAM" id="Phobius"/>
    </source>
</evidence>
<dbReference type="InterPro" id="IPR057400">
    <property type="entry name" value="ADGRF3/5_N"/>
</dbReference>
<dbReference type="Proteomes" id="UP000193380">
    <property type="component" value="Unassembled WGS sequence"/>
</dbReference>
<evidence type="ECO:0000313" key="4">
    <source>
        <dbReference type="Proteomes" id="UP000193380"/>
    </source>
</evidence>
<keyword evidence="1" id="KW-1133">Transmembrane helix</keyword>
<dbReference type="EMBL" id="FR926057">
    <property type="protein sequence ID" value="CDQ96525.1"/>
    <property type="molecule type" value="Genomic_DNA"/>
</dbReference>
<dbReference type="AlphaFoldDB" id="A0A060Z5D6"/>
<dbReference type="STRING" id="8022.A0A060Z5D6"/>
<protein>
    <recommendedName>
        <fullName evidence="2">ADGRF3/5-like N-terminal domain-containing protein</fullName>
    </recommendedName>
</protein>
<keyword evidence="1" id="KW-0812">Transmembrane</keyword>
<sequence length="109" mass="12301">MNITTECSSDPSGFRCRCEDQYSWSCDQCSSYGSCGEIVDGKMRGCLNNYASDREFCQPITNPSPTTTAGIPISYSSNRLHLLKIIDMLVMIYSIVIFHRAINHLWGNY</sequence>
<dbReference type="Pfam" id="PF25387">
    <property type="entry name" value="ADGRF3_N"/>
    <property type="match status" value="1"/>
</dbReference>
<reference evidence="3" key="1">
    <citation type="journal article" date="2014" name="Nat. Commun.">
        <title>The rainbow trout genome provides novel insights into evolution after whole-genome duplication in vertebrates.</title>
        <authorList>
            <person name="Berthelot C."/>
            <person name="Brunet F."/>
            <person name="Chalopin D."/>
            <person name="Juanchich A."/>
            <person name="Bernard M."/>
            <person name="Noel B."/>
            <person name="Bento P."/>
            <person name="Da Silva C."/>
            <person name="Labadie K."/>
            <person name="Alberti A."/>
            <person name="Aury J.M."/>
            <person name="Louis A."/>
            <person name="Dehais P."/>
            <person name="Bardou P."/>
            <person name="Montfort J."/>
            <person name="Klopp C."/>
            <person name="Cabau C."/>
            <person name="Gaspin C."/>
            <person name="Thorgaard G.H."/>
            <person name="Boussaha M."/>
            <person name="Quillet E."/>
            <person name="Guyomard R."/>
            <person name="Galiana D."/>
            <person name="Bobe J."/>
            <person name="Volff J.N."/>
            <person name="Genet C."/>
            <person name="Wincker P."/>
            <person name="Jaillon O."/>
            <person name="Roest Crollius H."/>
            <person name="Guiguen Y."/>
        </authorList>
    </citation>
    <scope>NUCLEOTIDE SEQUENCE [LARGE SCALE GENOMIC DNA]</scope>
</reference>
<proteinExistence type="predicted"/>
<name>A0A060Z5D6_ONCMY</name>
<keyword evidence="1" id="KW-0472">Membrane</keyword>
<gene>
    <name evidence="3" type="ORF">GSONMT00008320001</name>
</gene>
<accession>A0A060Z5D6</accession>
<evidence type="ECO:0000313" key="3">
    <source>
        <dbReference type="EMBL" id="CDQ96525.1"/>
    </source>
</evidence>
<feature type="transmembrane region" description="Helical" evidence="1">
    <location>
        <begin position="82"/>
        <end position="102"/>
    </location>
</feature>